<dbReference type="FunFam" id="4.10.91.10:FF:000001">
    <property type="entry name" value="Cytochrome c oxidase subunit 7A1, mitochondrial"/>
    <property type="match status" value="1"/>
</dbReference>
<keyword evidence="3" id="KW-0999">Mitochondrion inner membrane</keyword>
<dbReference type="SUPFAM" id="SSF81419">
    <property type="entry name" value="Mitochondrial cytochrome c oxidase subunit VIIa"/>
    <property type="match status" value="1"/>
</dbReference>
<evidence type="ECO:0000313" key="10">
    <source>
        <dbReference type="Proteomes" id="UP000694545"/>
    </source>
</evidence>
<dbReference type="Pfam" id="PF02238">
    <property type="entry name" value="COX7a"/>
    <property type="match status" value="1"/>
</dbReference>
<evidence type="ECO:0000256" key="2">
    <source>
        <dbReference type="ARBA" id="ARBA00009331"/>
    </source>
</evidence>
<comment type="similarity">
    <text evidence="2">Belongs to the cytochrome c oxidase VIIa family.</text>
</comment>
<evidence type="ECO:0000256" key="8">
    <source>
        <dbReference type="SAM" id="Phobius"/>
    </source>
</evidence>
<proteinExistence type="inferred from homology"/>
<sequence length="220" mass="24318">QLRHRCRPSREGPFDLLGERERIFSVPLKVFTTQAAPWTPASSSCFLHRRSAAGRERWVPEWGAAALAAPPGPLNPSLRSRRSARVAASSAASTPGSWTSDTALGRPPCAPPPAWGGSVLGKARRAGGRHCRDKRAKEKASTRPPRMQLLLASRIRPLFISSTRQLKNRVPEYQKLFQEDNGLPVHLKGGTKDNILYRITMSLCVFGGAFAVFELFRPRK</sequence>
<evidence type="ECO:0000256" key="5">
    <source>
        <dbReference type="ARBA" id="ARBA00023128"/>
    </source>
</evidence>
<dbReference type="InterPro" id="IPR036539">
    <property type="entry name" value="Cyt_c_oxidase_su7a_sf"/>
</dbReference>
<evidence type="ECO:0000256" key="1">
    <source>
        <dbReference type="ARBA" id="ARBA00004273"/>
    </source>
</evidence>
<evidence type="ECO:0000256" key="3">
    <source>
        <dbReference type="ARBA" id="ARBA00022792"/>
    </source>
</evidence>
<reference evidence="9" key="1">
    <citation type="submission" date="2025-08" db="UniProtKB">
        <authorList>
            <consortium name="Ensembl"/>
        </authorList>
    </citation>
    <scope>IDENTIFICATION</scope>
</reference>
<dbReference type="Proteomes" id="UP000694545">
    <property type="component" value="Unplaced"/>
</dbReference>
<dbReference type="CDD" id="cd00928">
    <property type="entry name" value="Cyt_c_Oxidase_VIIa"/>
    <property type="match status" value="1"/>
</dbReference>
<organism evidence="9 10">
    <name type="scientific">Varanus komodoensis</name>
    <name type="common">Komodo dragon</name>
    <dbReference type="NCBI Taxonomy" id="61221"/>
    <lineage>
        <taxon>Eukaryota</taxon>
        <taxon>Metazoa</taxon>
        <taxon>Chordata</taxon>
        <taxon>Craniata</taxon>
        <taxon>Vertebrata</taxon>
        <taxon>Euteleostomi</taxon>
        <taxon>Lepidosauria</taxon>
        <taxon>Squamata</taxon>
        <taxon>Bifurcata</taxon>
        <taxon>Unidentata</taxon>
        <taxon>Episquamata</taxon>
        <taxon>Toxicofera</taxon>
        <taxon>Anguimorpha</taxon>
        <taxon>Paleoanguimorpha</taxon>
        <taxon>Varanoidea</taxon>
        <taxon>Varanidae</taxon>
        <taxon>Varanus</taxon>
    </lineage>
</organism>
<evidence type="ECO:0000256" key="4">
    <source>
        <dbReference type="ARBA" id="ARBA00022946"/>
    </source>
</evidence>
<evidence type="ECO:0000313" key="9">
    <source>
        <dbReference type="Ensembl" id="ENSVKKP00000000495.1"/>
    </source>
</evidence>
<dbReference type="GO" id="GO:0005743">
    <property type="term" value="C:mitochondrial inner membrane"/>
    <property type="evidence" value="ECO:0007669"/>
    <property type="project" value="UniProtKB-SubCell"/>
</dbReference>
<keyword evidence="8" id="KW-1133">Transmembrane helix</keyword>
<keyword evidence="4" id="KW-0809">Transit peptide</keyword>
<feature type="compositionally biased region" description="Basic residues" evidence="7">
    <location>
        <begin position="122"/>
        <end position="134"/>
    </location>
</feature>
<keyword evidence="5" id="KW-0496">Mitochondrion</keyword>
<comment type="subcellular location">
    <subcellularLocation>
        <location evidence="1">Mitochondrion inner membrane</location>
    </subcellularLocation>
</comment>
<keyword evidence="10" id="KW-1185">Reference proteome</keyword>
<dbReference type="GO" id="GO:0097250">
    <property type="term" value="P:mitochondrial respirasome assembly"/>
    <property type="evidence" value="ECO:0007669"/>
    <property type="project" value="TreeGrafter"/>
</dbReference>
<dbReference type="PANTHER" id="PTHR10510">
    <property type="entry name" value="CYTOCHROME C OXIDASE POLYPEPTIDE 7A"/>
    <property type="match status" value="1"/>
</dbReference>
<name>A0A8D2IWM6_VARKO</name>
<evidence type="ECO:0000256" key="6">
    <source>
        <dbReference type="ARBA" id="ARBA00023136"/>
    </source>
</evidence>
<dbReference type="GO" id="GO:0002082">
    <property type="term" value="P:regulation of oxidative phosphorylation"/>
    <property type="evidence" value="ECO:0007669"/>
    <property type="project" value="TreeGrafter"/>
</dbReference>
<feature type="transmembrane region" description="Helical" evidence="8">
    <location>
        <begin position="195"/>
        <end position="216"/>
    </location>
</feature>
<dbReference type="GO" id="GO:0006123">
    <property type="term" value="P:mitochondrial electron transport, cytochrome c to oxygen"/>
    <property type="evidence" value="ECO:0007669"/>
    <property type="project" value="InterPro"/>
</dbReference>
<dbReference type="AlphaFoldDB" id="A0A8D2IWM6"/>
<reference evidence="9" key="2">
    <citation type="submission" date="2025-09" db="UniProtKB">
        <authorList>
            <consortium name="Ensembl"/>
        </authorList>
    </citation>
    <scope>IDENTIFICATION</scope>
</reference>
<feature type="region of interest" description="Disordered" evidence="7">
    <location>
        <begin position="69"/>
        <end position="144"/>
    </location>
</feature>
<evidence type="ECO:0000256" key="7">
    <source>
        <dbReference type="SAM" id="MobiDB-lite"/>
    </source>
</evidence>
<dbReference type="GO" id="GO:0045277">
    <property type="term" value="C:respiratory chain complex IV"/>
    <property type="evidence" value="ECO:0007669"/>
    <property type="project" value="InterPro"/>
</dbReference>
<protein>
    <submittedName>
        <fullName evidence="9">Uncharacterized protein</fullName>
    </submittedName>
</protein>
<accession>A0A8D2IWM6</accession>
<dbReference type="PANTHER" id="PTHR10510:SF11">
    <property type="entry name" value="CYTOCHROME C OXIDASE SUBUNIT 7A, MITOCHONDRIAL"/>
    <property type="match status" value="1"/>
</dbReference>
<dbReference type="InterPro" id="IPR003177">
    <property type="entry name" value="Cytc_oxidase_su7a_met"/>
</dbReference>
<keyword evidence="6 8" id="KW-0472">Membrane</keyword>
<dbReference type="InterPro" id="IPR039297">
    <property type="entry name" value="COX7a"/>
</dbReference>
<dbReference type="Ensembl" id="ENSVKKT00000000516.1">
    <property type="protein sequence ID" value="ENSVKKP00000000495.1"/>
    <property type="gene ID" value="ENSVKKG00000000443.1"/>
</dbReference>
<keyword evidence="8" id="KW-0812">Transmembrane</keyword>
<dbReference type="Gene3D" id="4.10.91.10">
    <property type="entry name" value="Cytochrome c oxidase, subunit VIIa"/>
    <property type="match status" value="1"/>
</dbReference>